<dbReference type="EMBL" id="BMAT01012539">
    <property type="protein sequence ID" value="GFR94269.1"/>
    <property type="molecule type" value="Genomic_DNA"/>
</dbReference>
<dbReference type="Proteomes" id="UP000762676">
    <property type="component" value="Unassembled WGS sequence"/>
</dbReference>
<organism evidence="1 2">
    <name type="scientific">Elysia marginata</name>
    <dbReference type="NCBI Taxonomy" id="1093978"/>
    <lineage>
        <taxon>Eukaryota</taxon>
        <taxon>Metazoa</taxon>
        <taxon>Spiralia</taxon>
        <taxon>Lophotrochozoa</taxon>
        <taxon>Mollusca</taxon>
        <taxon>Gastropoda</taxon>
        <taxon>Heterobranchia</taxon>
        <taxon>Euthyneura</taxon>
        <taxon>Panpulmonata</taxon>
        <taxon>Sacoglossa</taxon>
        <taxon>Placobranchoidea</taxon>
        <taxon>Plakobranchidae</taxon>
        <taxon>Elysia</taxon>
    </lineage>
</organism>
<sequence>MEQDASAAAFDNVLYQSGQFGFFQKRLFLIVTLIQSACVSVLLYTSTCWPDVEELDDACADNHFKIVDNGFGSYHEYNITNTTSYFINTTAGASNILNTSFFSNKLLSLTETETADAVVHNITASVFRANNESKNLGYSGEGDSSITLKEATSRILETIIPCNASTFSATINSTSIVASSTVSSARIPKRQPLATSPNFINASFDNSTQLSSITTTLEYLRQNIANVTAEISSAAVDLHSAPTFFNEDSGSKMIPKEEYWASAGGSSSGRKRLPIEIHQTTYIPVPQEKSTGYELKNAGIPLSTTNSPDSVYQRFKTPVVDLLNASVSHLDTNFPGYDTELLTSLLVTTAASNTTTATATIDCNRRISLLSTELQKTEVSCLFSFY</sequence>
<keyword evidence="2" id="KW-1185">Reference proteome</keyword>
<protein>
    <recommendedName>
        <fullName evidence="3">Polycystin domain-containing protein</fullName>
    </recommendedName>
</protein>
<comment type="caution">
    <text evidence="1">The sequence shown here is derived from an EMBL/GenBank/DDBJ whole genome shotgun (WGS) entry which is preliminary data.</text>
</comment>
<accession>A0AAV4H9R5</accession>
<evidence type="ECO:0008006" key="3">
    <source>
        <dbReference type="Google" id="ProtNLM"/>
    </source>
</evidence>
<dbReference type="AlphaFoldDB" id="A0AAV4H9R5"/>
<proteinExistence type="predicted"/>
<gene>
    <name evidence="1" type="ORF">ElyMa_006245900</name>
</gene>
<evidence type="ECO:0000313" key="2">
    <source>
        <dbReference type="Proteomes" id="UP000762676"/>
    </source>
</evidence>
<evidence type="ECO:0000313" key="1">
    <source>
        <dbReference type="EMBL" id="GFR94269.1"/>
    </source>
</evidence>
<reference evidence="1 2" key="1">
    <citation type="journal article" date="2021" name="Elife">
        <title>Chloroplast acquisition without the gene transfer in kleptoplastic sea slugs, Plakobranchus ocellatus.</title>
        <authorList>
            <person name="Maeda T."/>
            <person name="Takahashi S."/>
            <person name="Yoshida T."/>
            <person name="Shimamura S."/>
            <person name="Takaki Y."/>
            <person name="Nagai Y."/>
            <person name="Toyoda A."/>
            <person name="Suzuki Y."/>
            <person name="Arimoto A."/>
            <person name="Ishii H."/>
            <person name="Satoh N."/>
            <person name="Nishiyama T."/>
            <person name="Hasebe M."/>
            <person name="Maruyama T."/>
            <person name="Minagawa J."/>
            <person name="Obokata J."/>
            <person name="Shigenobu S."/>
        </authorList>
    </citation>
    <scope>NUCLEOTIDE SEQUENCE [LARGE SCALE GENOMIC DNA]</scope>
</reference>
<name>A0AAV4H9R5_9GAST</name>